<keyword evidence="1" id="KW-0812">Transmembrane</keyword>
<protein>
    <recommendedName>
        <fullName evidence="4">DUF3592 domain-containing protein</fullName>
    </recommendedName>
</protein>
<accession>V8QYG9</accession>
<dbReference type="PATRIC" id="fig|1424334.3.peg.494"/>
<keyword evidence="3" id="KW-1185">Reference proteome</keyword>
<gene>
    <name evidence="2" type="ORF">W822_02475</name>
</gene>
<evidence type="ECO:0000256" key="1">
    <source>
        <dbReference type="SAM" id="Phobius"/>
    </source>
</evidence>
<evidence type="ECO:0000313" key="2">
    <source>
        <dbReference type="EMBL" id="ETF04687.1"/>
    </source>
</evidence>
<keyword evidence="1" id="KW-0472">Membrane</keyword>
<sequence length="151" mass="17126">MAAYDAHFPAMRIALYLAVSAQIVTLALAIYIYAAALPDHYFYYLLVVQLLVIPYCIINIKTVREWEQQKNTIIQDGVNGTAQLISVEKMGSADEVTQYYIFTLQPDTSNATVQVTDAIYDETYEKISGRQTVPIRYIPGTDQVMIRFDDL</sequence>
<comment type="caution">
    <text evidence="2">The sequence shown here is derived from an EMBL/GenBank/DDBJ whole genome shotgun (WGS) entry which is preliminary data.</text>
</comment>
<feature type="transmembrane region" description="Helical" evidence="1">
    <location>
        <begin position="41"/>
        <end position="60"/>
    </location>
</feature>
<dbReference type="Proteomes" id="UP000018733">
    <property type="component" value="Unassembled WGS sequence"/>
</dbReference>
<evidence type="ECO:0008006" key="4">
    <source>
        <dbReference type="Google" id="ProtNLM"/>
    </source>
</evidence>
<dbReference type="OrthoDB" id="9823543at2"/>
<evidence type="ECO:0000313" key="3">
    <source>
        <dbReference type="Proteomes" id="UP000018733"/>
    </source>
</evidence>
<dbReference type="AlphaFoldDB" id="V8QYG9"/>
<keyword evidence="1" id="KW-1133">Transmembrane helix</keyword>
<dbReference type="HOGENOM" id="CLU_1727466_0_0_4"/>
<dbReference type="RefSeq" id="WP_024003563.1">
    <property type="nucleotide sequence ID" value="NZ_KI650979.1"/>
</dbReference>
<dbReference type="EMBL" id="AYXT01000001">
    <property type="protein sequence ID" value="ETF04687.1"/>
    <property type="molecule type" value="Genomic_DNA"/>
</dbReference>
<feature type="transmembrane region" description="Helical" evidence="1">
    <location>
        <begin position="13"/>
        <end position="35"/>
    </location>
</feature>
<proteinExistence type="predicted"/>
<name>V8QYG9_9BURK</name>
<organism evidence="2 3">
    <name type="scientific">Advenella kashmirensis W13003</name>
    <dbReference type="NCBI Taxonomy" id="1424334"/>
    <lineage>
        <taxon>Bacteria</taxon>
        <taxon>Pseudomonadati</taxon>
        <taxon>Pseudomonadota</taxon>
        <taxon>Betaproteobacteria</taxon>
        <taxon>Burkholderiales</taxon>
        <taxon>Alcaligenaceae</taxon>
    </lineage>
</organism>
<reference evidence="2 3" key="1">
    <citation type="journal article" date="2014" name="Genome Announc.">
        <title>Draft Genome Sequence of Advenella kashmirensis Strain W13003, a Polycyclic Aromatic Hydrocarbon-Degrading Bacterium.</title>
        <authorList>
            <person name="Wang X."/>
            <person name="Jin D."/>
            <person name="Zhou L."/>
            <person name="Wu L."/>
            <person name="An W."/>
            <person name="Zhao L."/>
        </authorList>
    </citation>
    <scope>NUCLEOTIDE SEQUENCE [LARGE SCALE GENOMIC DNA]</scope>
    <source>
        <strain evidence="2 3">W13003</strain>
    </source>
</reference>